<protein>
    <recommendedName>
        <fullName evidence="4">Inner membrane protein</fullName>
    </recommendedName>
</protein>
<evidence type="ECO:0000313" key="3">
    <source>
        <dbReference type="Proteomes" id="UP000619761"/>
    </source>
</evidence>
<keyword evidence="3" id="KW-1185">Reference proteome</keyword>
<proteinExistence type="predicted"/>
<keyword evidence="1" id="KW-0812">Transmembrane</keyword>
<accession>A0ABQ3BB06</accession>
<evidence type="ECO:0000313" key="2">
    <source>
        <dbReference type="EMBL" id="GGY88401.1"/>
    </source>
</evidence>
<name>A0ABQ3BB06_9GAMM</name>
<sequence>MNHFVLITFACIFIAFLVFVLKETGYLKVAAKSGALCVLFLLVTSFIFGLFNRFSFMHGAAEAGLESAIAYMVLLGVIIGPFLFVIGGLCGAAISCFRKRGKGKSKE</sequence>
<feature type="transmembrane region" description="Helical" evidence="1">
    <location>
        <begin position="6"/>
        <end position="22"/>
    </location>
</feature>
<dbReference type="Proteomes" id="UP000619761">
    <property type="component" value="Unassembled WGS sequence"/>
</dbReference>
<feature type="transmembrane region" description="Helical" evidence="1">
    <location>
        <begin position="68"/>
        <end position="97"/>
    </location>
</feature>
<gene>
    <name evidence="2" type="ORF">GCM10011613_36810</name>
</gene>
<comment type="caution">
    <text evidence="2">The sequence shown here is derived from an EMBL/GenBank/DDBJ whole genome shotgun (WGS) entry which is preliminary data.</text>
</comment>
<dbReference type="EMBL" id="BMYZ01000005">
    <property type="protein sequence ID" value="GGY88401.1"/>
    <property type="molecule type" value="Genomic_DNA"/>
</dbReference>
<organism evidence="2 3">
    <name type="scientific">Cellvibrio zantedeschiae</name>
    <dbReference type="NCBI Taxonomy" id="1237077"/>
    <lineage>
        <taxon>Bacteria</taxon>
        <taxon>Pseudomonadati</taxon>
        <taxon>Pseudomonadota</taxon>
        <taxon>Gammaproteobacteria</taxon>
        <taxon>Cellvibrionales</taxon>
        <taxon>Cellvibrionaceae</taxon>
        <taxon>Cellvibrio</taxon>
    </lineage>
</organism>
<keyword evidence="1" id="KW-0472">Membrane</keyword>
<reference evidence="3" key="1">
    <citation type="journal article" date="2019" name="Int. J. Syst. Evol. Microbiol.">
        <title>The Global Catalogue of Microorganisms (GCM) 10K type strain sequencing project: providing services to taxonomists for standard genome sequencing and annotation.</title>
        <authorList>
            <consortium name="The Broad Institute Genomics Platform"/>
            <consortium name="The Broad Institute Genome Sequencing Center for Infectious Disease"/>
            <person name="Wu L."/>
            <person name="Ma J."/>
        </authorList>
    </citation>
    <scope>NUCLEOTIDE SEQUENCE [LARGE SCALE GENOMIC DNA]</scope>
    <source>
        <strain evidence="3">KCTC 32239</strain>
    </source>
</reference>
<feature type="transmembrane region" description="Helical" evidence="1">
    <location>
        <begin position="34"/>
        <end position="56"/>
    </location>
</feature>
<evidence type="ECO:0008006" key="4">
    <source>
        <dbReference type="Google" id="ProtNLM"/>
    </source>
</evidence>
<keyword evidence="1" id="KW-1133">Transmembrane helix</keyword>
<evidence type="ECO:0000256" key="1">
    <source>
        <dbReference type="SAM" id="Phobius"/>
    </source>
</evidence>
<dbReference type="RefSeq" id="WP_189421357.1">
    <property type="nucleotide sequence ID" value="NZ_BMYZ01000005.1"/>
</dbReference>